<dbReference type="Pfam" id="PF09424">
    <property type="entry name" value="YqeY"/>
    <property type="match status" value="1"/>
</dbReference>
<evidence type="ECO:0008006" key="3">
    <source>
        <dbReference type="Google" id="ProtNLM"/>
    </source>
</evidence>
<evidence type="ECO:0000313" key="1">
    <source>
        <dbReference type="EMBL" id="MDQ2585130.1"/>
    </source>
</evidence>
<dbReference type="Proteomes" id="UP001225605">
    <property type="component" value="Unassembled WGS sequence"/>
</dbReference>
<dbReference type="InterPro" id="IPR019004">
    <property type="entry name" value="YqeY/Aim41"/>
</dbReference>
<gene>
    <name evidence="1" type="ORF">CKY47_14305</name>
</gene>
<dbReference type="PANTHER" id="PTHR28055">
    <property type="entry name" value="ALTERED INHERITANCE OF MITOCHONDRIA PROTEIN 41, MITOCHONDRIAL"/>
    <property type="match status" value="1"/>
</dbReference>
<protein>
    <recommendedName>
        <fullName evidence="3">GatB/YqeY</fullName>
    </recommendedName>
</protein>
<dbReference type="Gene3D" id="1.10.1510.10">
    <property type="entry name" value="Uncharacterised protein YqeY/AIM41 PF09424, N-terminal domain"/>
    <property type="match status" value="1"/>
</dbReference>
<reference evidence="1 2" key="1">
    <citation type="submission" date="2017-06" db="EMBL/GenBank/DDBJ databases">
        <title>Cultured bacterium strain Saccharothrix yanglingensis Hhs.015.</title>
        <authorList>
            <person name="Xia Y."/>
        </authorList>
    </citation>
    <scope>NUCLEOTIDE SEQUENCE [LARGE SCALE GENOMIC DNA]</scope>
    <source>
        <strain evidence="1 2">Hhs.015</strain>
    </source>
</reference>
<sequence length="123" mass="13053">MRASLRDSLTAALRSRDRVAVAALRSALAAIGNAEAVPLDRPADGVPAGVTGSEHVAGAAAGLGAAEAERRHLTEADLRSIVEDEVRERSVAALEYERLGRDDLAERLRAEAEVLDRHLRPAP</sequence>
<keyword evidence="2" id="KW-1185">Reference proteome</keyword>
<proteinExistence type="predicted"/>
<accession>A0ABU0WZ32</accession>
<dbReference type="RefSeq" id="WP_306746300.1">
    <property type="nucleotide sequence ID" value="NZ_NSDM01000005.1"/>
</dbReference>
<dbReference type="PANTHER" id="PTHR28055:SF1">
    <property type="entry name" value="ALTERED INHERITANCE OF MITOCHONDRIA PROTEIN 41, MITOCHONDRIAL"/>
    <property type="match status" value="1"/>
</dbReference>
<evidence type="ECO:0000313" key="2">
    <source>
        <dbReference type="Proteomes" id="UP001225605"/>
    </source>
</evidence>
<dbReference type="InterPro" id="IPR042184">
    <property type="entry name" value="YqeY/Aim41_N"/>
</dbReference>
<organism evidence="1 2">
    <name type="scientific">Saccharothrix yanglingensis</name>
    <dbReference type="NCBI Taxonomy" id="659496"/>
    <lineage>
        <taxon>Bacteria</taxon>
        <taxon>Bacillati</taxon>
        <taxon>Actinomycetota</taxon>
        <taxon>Actinomycetes</taxon>
        <taxon>Pseudonocardiales</taxon>
        <taxon>Pseudonocardiaceae</taxon>
        <taxon>Saccharothrix</taxon>
    </lineage>
</organism>
<comment type="caution">
    <text evidence="1">The sequence shown here is derived from an EMBL/GenBank/DDBJ whole genome shotgun (WGS) entry which is preliminary data.</text>
</comment>
<name>A0ABU0WZ32_9PSEU</name>
<dbReference type="EMBL" id="NSDM01000005">
    <property type="protein sequence ID" value="MDQ2585130.1"/>
    <property type="molecule type" value="Genomic_DNA"/>
</dbReference>